<evidence type="ECO:0000313" key="3">
    <source>
        <dbReference type="EMBL" id="RVW59733.1"/>
    </source>
</evidence>
<dbReference type="InterPro" id="IPR057670">
    <property type="entry name" value="SH3_retrovirus"/>
</dbReference>
<gene>
    <name evidence="3" type="ORF">CK203_100242</name>
</gene>
<feature type="compositionally biased region" description="Low complexity" evidence="1">
    <location>
        <begin position="261"/>
        <end position="279"/>
    </location>
</feature>
<evidence type="ECO:0000256" key="1">
    <source>
        <dbReference type="SAM" id="MobiDB-lite"/>
    </source>
</evidence>
<reference evidence="3 4" key="1">
    <citation type="journal article" date="2018" name="PLoS Genet.">
        <title>Population sequencing reveals clonal diversity and ancestral inbreeding in the grapevine cultivar Chardonnay.</title>
        <authorList>
            <person name="Roach M.J."/>
            <person name="Johnson D.L."/>
            <person name="Bohlmann J."/>
            <person name="van Vuuren H.J."/>
            <person name="Jones S.J."/>
            <person name="Pretorius I.S."/>
            <person name="Schmidt S.A."/>
            <person name="Borneman A.R."/>
        </authorList>
    </citation>
    <scope>NUCLEOTIDE SEQUENCE [LARGE SCALE GENOMIC DNA]</scope>
    <source>
        <strain evidence="4">cv. Chardonnay</strain>
        <tissue evidence="3">Leaf</tissue>
    </source>
</reference>
<organism evidence="3 4">
    <name type="scientific">Vitis vinifera</name>
    <name type="common">Grape</name>
    <dbReference type="NCBI Taxonomy" id="29760"/>
    <lineage>
        <taxon>Eukaryota</taxon>
        <taxon>Viridiplantae</taxon>
        <taxon>Streptophyta</taxon>
        <taxon>Embryophyta</taxon>
        <taxon>Tracheophyta</taxon>
        <taxon>Spermatophyta</taxon>
        <taxon>Magnoliopsida</taxon>
        <taxon>eudicotyledons</taxon>
        <taxon>Gunneridae</taxon>
        <taxon>Pentapetalae</taxon>
        <taxon>rosids</taxon>
        <taxon>Vitales</taxon>
        <taxon>Vitaceae</taxon>
        <taxon>Viteae</taxon>
        <taxon>Vitis</taxon>
    </lineage>
</organism>
<feature type="domain" description="Retroviral polymerase SH3-like" evidence="2">
    <location>
        <begin position="172"/>
        <end position="201"/>
    </location>
</feature>
<dbReference type="EMBL" id="QGNW01000879">
    <property type="protein sequence ID" value="RVW59733.1"/>
    <property type="molecule type" value="Genomic_DNA"/>
</dbReference>
<proteinExistence type="predicted"/>
<feature type="compositionally biased region" description="Polar residues" evidence="1">
    <location>
        <begin position="280"/>
        <end position="290"/>
    </location>
</feature>
<protein>
    <recommendedName>
        <fullName evidence="2">Retroviral polymerase SH3-like domain-containing protein</fullName>
    </recommendedName>
</protein>
<feature type="region of interest" description="Disordered" evidence="1">
    <location>
        <begin position="228"/>
        <end position="290"/>
    </location>
</feature>
<evidence type="ECO:0000259" key="2">
    <source>
        <dbReference type="Pfam" id="PF25597"/>
    </source>
</evidence>
<comment type="caution">
    <text evidence="3">The sequence shown here is derived from an EMBL/GenBank/DDBJ whole genome shotgun (WGS) entry which is preliminary data.</text>
</comment>
<feature type="compositionally biased region" description="Polar residues" evidence="1">
    <location>
        <begin position="231"/>
        <end position="244"/>
    </location>
</feature>
<evidence type="ECO:0000313" key="4">
    <source>
        <dbReference type="Proteomes" id="UP000288805"/>
    </source>
</evidence>
<dbReference type="Proteomes" id="UP000288805">
    <property type="component" value="Unassembled WGS sequence"/>
</dbReference>
<dbReference type="AlphaFoldDB" id="A0A438FIB7"/>
<name>A0A438FIB7_VITVI</name>
<accession>A0A438FIB7</accession>
<sequence length="290" mass="31699">MVHFLALEIQHIINSLTGVVHIHPSIRFHFNSLTDATCNGLSLSLSLNHSRKSYLKVTFQRLAKGKLVHFHGGKSLALPSVGPAKTTKLCILALGTFPGNLSSKELEKEIHPTVQKGCEITSQQKGDFATLWKMLPSAGSDWLAMAATSLFQLRIVHRLKHWIVDFLNFEMSAYLCLDPSTSKIYVSRHVQFVESVFPYTSLHTTLPLPNSTSISTWIPPVLSVSTPTSSQQEAITPSAASSQGLPLFETTSPPTAPSPPQDSSAPNHLLNLPLQPPNHKSQSPLPFNTA</sequence>
<dbReference type="Pfam" id="PF25597">
    <property type="entry name" value="SH3_retrovirus"/>
    <property type="match status" value="1"/>
</dbReference>